<keyword evidence="3" id="KW-1185">Reference proteome</keyword>
<accession>A0A8H7VL67</accession>
<dbReference type="Proteomes" id="UP000646827">
    <property type="component" value="Unassembled WGS sequence"/>
</dbReference>
<feature type="region of interest" description="Disordered" evidence="1">
    <location>
        <begin position="56"/>
        <end position="75"/>
    </location>
</feature>
<reference evidence="2 3" key="1">
    <citation type="submission" date="2020-12" db="EMBL/GenBank/DDBJ databases">
        <title>Metabolic potential, ecology and presence of endohyphal bacteria is reflected in genomic diversity of Mucoromycotina.</title>
        <authorList>
            <person name="Muszewska A."/>
            <person name="Okrasinska A."/>
            <person name="Steczkiewicz K."/>
            <person name="Drgas O."/>
            <person name="Orlowska M."/>
            <person name="Perlinska-Lenart U."/>
            <person name="Aleksandrzak-Piekarczyk T."/>
            <person name="Szatraj K."/>
            <person name="Zielenkiewicz U."/>
            <person name="Pilsyk S."/>
            <person name="Malc E."/>
            <person name="Mieczkowski P."/>
            <person name="Kruszewska J.S."/>
            <person name="Biernat P."/>
            <person name="Pawlowska J."/>
        </authorList>
    </citation>
    <scope>NUCLEOTIDE SEQUENCE [LARGE SCALE GENOMIC DNA]</scope>
    <source>
        <strain evidence="2 3">CBS 142.35</strain>
    </source>
</reference>
<evidence type="ECO:0000313" key="2">
    <source>
        <dbReference type="EMBL" id="KAG2220568.1"/>
    </source>
</evidence>
<dbReference type="EMBL" id="JAEPRB010000136">
    <property type="protein sequence ID" value="KAG2220568.1"/>
    <property type="molecule type" value="Genomic_DNA"/>
</dbReference>
<name>A0A8H7VL67_9FUNG</name>
<protein>
    <submittedName>
        <fullName evidence="2">Uncharacterized protein</fullName>
    </submittedName>
</protein>
<sequence length="75" mass="8523">MRSKGPRHRRTIVHPQLPTTWGLSAETDPSLGHYTRKEGLIHHQLSVTWGLSAETDPSLGHYTRKEGLSTPLRKR</sequence>
<comment type="caution">
    <text evidence="2">The sequence shown here is derived from an EMBL/GenBank/DDBJ whole genome shotgun (WGS) entry which is preliminary data.</text>
</comment>
<gene>
    <name evidence="2" type="ORF">INT45_008749</name>
</gene>
<evidence type="ECO:0000256" key="1">
    <source>
        <dbReference type="SAM" id="MobiDB-lite"/>
    </source>
</evidence>
<dbReference type="AlphaFoldDB" id="A0A8H7VL67"/>
<proteinExistence type="predicted"/>
<organism evidence="2 3">
    <name type="scientific">Circinella minor</name>
    <dbReference type="NCBI Taxonomy" id="1195481"/>
    <lineage>
        <taxon>Eukaryota</taxon>
        <taxon>Fungi</taxon>
        <taxon>Fungi incertae sedis</taxon>
        <taxon>Mucoromycota</taxon>
        <taxon>Mucoromycotina</taxon>
        <taxon>Mucoromycetes</taxon>
        <taxon>Mucorales</taxon>
        <taxon>Lichtheimiaceae</taxon>
        <taxon>Circinella</taxon>
    </lineage>
</organism>
<evidence type="ECO:0000313" key="3">
    <source>
        <dbReference type="Proteomes" id="UP000646827"/>
    </source>
</evidence>